<dbReference type="EMBL" id="SHNO01000001">
    <property type="protein sequence ID" value="MCX2975917.1"/>
    <property type="molecule type" value="Genomic_DNA"/>
</dbReference>
<sequence>MAAEELNESNLVEKAMSAFRWVAALRFLGQMVSWLSTIFVIRFLAPEDYGIISLAEVLRTFLVFFSVMGLGQGLMKVKDLTPQLVQKTLGLMVLINVSLFVLQFFSAPYIARFYATPELELVLQVLAFSYLFIPWTSIPSSLIARELDHKRTSQVTLVSNVLASALSLTLAYMGYGYWALVAAIIFTMVFNCVCFNLILSYPRIPSFHFKGTREVFSFGAFIAMSDIFYVAYNKVDVAVAGKYFTIAEVGFYGVALQLATMLMSKSIPLFNVVAFPAFARMNAISGDSNEYLVTTLRFAATMVFPVFFGVAMVGEDLILLVLGTNWVQISGIFTLLVISVPVRILAYVITPAILAAGGARLDMINSLITLAFLTAAIVVLLPMGLEGVAIAWSLASLCLFGVTVVRGGRLLELPVKRVMGAAAPALMSSIVMCLSIYFVNLQLPDVSPIFSLYKIPLGMCVYIAFSWLVFRSSSEELIRVTLRLMGRT</sequence>
<gene>
    <name evidence="8" type="ORF">EYC82_00930</name>
</gene>
<dbReference type="Proteomes" id="UP001143304">
    <property type="component" value="Unassembled WGS sequence"/>
</dbReference>
<dbReference type="InterPro" id="IPR050833">
    <property type="entry name" value="Poly_Biosynth_Transport"/>
</dbReference>
<feature type="transmembrane region" description="Helical" evidence="7">
    <location>
        <begin position="155"/>
        <end position="172"/>
    </location>
</feature>
<feature type="transmembrane region" description="Helical" evidence="7">
    <location>
        <begin position="326"/>
        <end position="349"/>
    </location>
</feature>
<protein>
    <submittedName>
        <fullName evidence="8">Lipopolysaccharide biosynthesis protein</fullName>
    </submittedName>
</protein>
<comment type="similarity">
    <text evidence="2">Belongs to the polysaccharide synthase family.</text>
</comment>
<feature type="transmembrane region" description="Helical" evidence="7">
    <location>
        <begin position="178"/>
        <end position="199"/>
    </location>
</feature>
<dbReference type="Pfam" id="PF13440">
    <property type="entry name" value="Polysacc_synt_3"/>
    <property type="match status" value="1"/>
</dbReference>
<evidence type="ECO:0000256" key="3">
    <source>
        <dbReference type="ARBA" id="ARBA00022475"/>
    </source>
</evidence>
<dbReference type="RefSeq" id="WP_279247675.1">
    <property type="nucleotide sequence ID" value="NZ_SHNO01000001.1"/>
</dbReference>
<organism evidence="8 9">
    <name type="scientific">Candidatus Marimicrobium litorale</name>
    <dbReference type="NCBI Taxonomy" id="2518991"/>
    <lineage>
        <taxon>Bacteria</taxon>
        <taxon>Pseudomonadati</taxon>
        <taxon>Pseudomonadota</taxon>
        <taxon>Gammaproteobacteria</taxon>
        <taxon>Cellvibrionales</taxon>
        <taxon>Halieaceae</taxon>
        <taxon>Marimicrobium</taxon>
    </lineage>
</organism>
<comment type="subcellular location">
    <subcellularLocation>
        <location evidence="1">Cell membrane</location>
        <topology evidence="1">Multi-pass membrane protein</topology>
    </subcellularLocation>
</comment>
<name>A0ABT3T305_9GAMM</name>
<keyword evidence="6 7" id="KW-0472">Membrane</keyword>
<dbReference type="PANTHER" id="PTHR30250:SF10">
    <property type="entry name" value="LIPOPOLYSACCHARIDE BIOSYNTHESIS PROTEIN WZXC"/>
    <property type="match status" value="1"/>
</dbReference>
<evidence type="ECO:0000256" key="2">
    <source>
        <dbReference type="ARBA" id="ARBA00007430"/>
    </source>
</evidence>
<feature type="transmembrane region" description="Helical" evidence="7">
    <location>
        <begin position="91"/>
        <end position="115"/>
    </location>
</feature>
<keyword evidence="9" id="KW-1185">Reference proteome</keyword>
<feature type="transmembrane region" description="Helical" evidence="7">
    <location>
        <begin position="211"/>
        <end position="232"/>
    </location>
</feature>
<feature type="transmembrane region" description="Helical" evidence="7">
    <location>
        <begin position="51"/>
        <end position="70"/>
    </location>
</feature>
<comment type="caution">
    <text evidence="8">The sequence shown here is derived from an EMBL/GenBank/DDBJ whole genome shotgun (WGS) entry which is preliminary data.</text>
</comment>
<evidence type="ECO:0000256" key="1">
    <source>
        <dbReference type="ARBA" id="ARBA00004651"/>
    </source>
</evidence>
<evidence type="ECO:0000256" key="6">
    <source>
        <dbReference type="ARBA" id="ARBA00023136"/>
    </source>
</evidence>
<feature type="transmembrane region" description="Helical" evidence="7">
    <location>
        <begin position="451"/>
        <end position="470"/>
    </location>
</feature>
<feature type="transmembrane region" description="Helical" evidence="7">
    <location>
        <begin position="252"/>
        <end position="279"/>
    </location>
</feature>
<evidence type="ECO:0000256" key="7">
    <source>
        <dbReference type="SAM" id="Phobius"/>
    </source>
</evidence>
<evidence type="ECO:0000256" key="4">
    <source>
        <dbReference type="ARBA" id="ARBA00022692"/>
    </source>
</evidence>
<accession>A0ABT3T305</accession>
<dbReference type="PANTHER" id="PTHR30250">
    <property type="entry name" value="PST FAMILY PREDICTED COLANIC ACID TRANSPORTER"/>
    <property type="match status" value="1"/>
</dbReference>
<feature type="transmembrane region" description="Helical" evidence="7">
    <location>
        <begin position="418"/>
        <end position="439"/>
    </location>
</feature>
<evidence type="ECO:0000313" key="9">
    <source>
        <dbReference type="Proteomes" id="UP001143304"/>
    </source>
</evidence>
<feature type="transmembrane region" description="Helical" evidence="7">
    <location>
        <begin position="121"/>
        <end position="143"/>
    </location>
</feature>
<feature type="transmembrane region" description="Helical" evidence="7">
    <location>
        <begin position="361"/>
        <end position="381"/>
    </location>
</feature>
<keyword evidence="3" id="KW-1003">Cell membrane</keyword>
<proteinExistence type="inferred from homology"/>
<feature type="transmembrane region" description="Helical" evidence="7">
    <location>
        <begin position="21"/>
        <end position="45"/>
    </location>
</feature>
<feature type="transmembrane region" description="Helical" evidence="7">
    <location>
        <begin position="387"/>
        <end position="406"/>
    </location>
</feature>
<evidence type="ECO:0000313" key="8">
    <source>
        <dbReference type="EMBL" id="MCX2975917.1"/>
    </source>
</evidence>
<evidence type="ECO:0000256" key="5">
    <source>
        <dbReference type="ARBA" id="ARBA00022989"/>
    </source>
</evidence>
<keyword evidence="5 7" id="KW-1133">Transmembrane helix</keyword>
<feature type="transmembrane region" description="Helical" evidence="7">
    <location>
        <begin position="291"/>
        <end position="314"/>
    </location>
</feature>
<reference evidence="8" key="1">
    <citation type="submission" date="2019-02" db="EMBL/GenBank/DDBJ databases">
        <authorList>
            <person name="Li S.-H."/>
        </authorList>
    </citation>
    <scope>NUCLEOTIDE SEQUENCE</scope>
    <source>
        <strain evidence="8">IMCC11814</strain>
    </source>
</reference>
<dbReference type="CDD" id="cd13127">
    <property type="entry name" value="MATE_tuaB_like"/>
    <property type="match status" value="1"/>
</dbReference>
<keyword evidence="4 7" id="KW-0812">Transmembrane</keyword>